<reference evidence="1" key="1">
    <citation type="journal article" date="2021" name="bioRxiv">
        <title>Whole Genome Assembly and Annotation of Northern Wild Rice, Zizania palustris L., Supports a Whole Genome Duplication in the Zizania Genus.</title>
        <authorList>
            <person name="Haas M."/>
            <person name="Kono T."/>
            <person name="Macchietto M."/>
            <person name="Millas R."/>
            <person name="McGilp L."/>
            <person name="Shao M."/>
            <person name="Duquette J."/>
            <person name="Hirsch C.N."/>
            <person name="Kimball J."/>
        </authorList>
    </citation>
    <scope>NUCLEOTIDE SEQUENCE</scope>
    <source>
        <tissue evidence="1">Fresh leaf tissue</tissue>
    </source>
</reference>
<dbReference type="Proteomes" id="UP000729402">
    <property type="component" value="Unassembled WGS sequence"/>
</dbReference>
<proteinExistence type="predicted"/>
<gene>
    <name evidence="1" type="ORF">GUJ93_ZPchr0013g38029</name>
</gene>
<dbReference type="EMBL" id="JAAALK010000079">
    <property type="protein sequence ID" value="KAG8097139.1"/>
    <property type="molecule type" value="Genomic_DNA"/>
</dbReference>
<reference evidence="1" key="2">
    <citation type="submission" date="2021-02" db="EMBL/GenBank/DDBJ databases">
        <authorList>
            <person name="Kimball J.A."/>
            <person name="Haas M.W."/>
            <person name="Macchietto M."/>
            <person name="Kono T."/>
            <person name="Duquette J."/>
            <person name="Shao M."/>
        </authorList>
    </citation>
    <scope>NUCLEOTIDE SEQUENCE</scope>
    <source>
        <tissue evidence="1">Fresh leaf tissue</tissue>
    </source>
</reference>
<dbReference type="AlphaFoldDB" id="A0A8J6BW22"/>
<keyword evidence="2" id="KW-1185">Reference proteome</keyword>
<sequence length="134" mass="14546">MDSKICSSSNEGTVIDSPIRKLQGLYAIWNSACSDKLVRATNHKGVNDGCVLALVKHDVNYGLFQAHYVRSLMWCVQWVKRVTSALALLLPGQDNLQVASQVTNQGRGQLKRASSLDLEPLGDDEHGAIVAVAV</sequence>
<protein>
    <submittedName>
        <fullName evidence="1">Uncharacterized protein</fullName>
    </submittedName>
</protein>
<name>A0A8J6BW22_ZIZPA</name>
<organism evidence="1 2">
    <name type="scientific">Zizania palustris</name>
    <name type="common">Northern wild rice</name>
    <dbReference type="NCBI Taxonomy" id="103762"/>
    <lineage>
        <taxon>Eukaryota</taxon>
        <taxon>Viridiplantae</taxon>
        <taxon>Streptophyta</taxon>
        <taxon>Embryophyta</taxon>
        <taxon>Tracheophyta</taxon>
        <taxon>Spermatophyta</taxon>
        <taxon>Magnoliopsida</taxon>
        <taxon>Liliopsida</taxon>
        <taxon>Poales</taxon>
        <taxon>Poaceae</taxon>
        <taxon>BOP clade</taxon>
        <taxon>Oryzoideae</taxon>
        <taxon>Oryzeae</taxon>
        <taxon>Zizaniinae</taxon>
        <taxon>Zizania</taxon>
    </lineage>
</organism>
<accession>A0A8J6BW22</accession>
<comment type="caution">
    <text evidence="1">The sequence shown here is derived from an EMBL/GenBank/DDBJ whole genome shotgun (WGS) entry which is preliminary data.</text>
</comment>
<evidence type="ECO:0000313" key="1">
    <source>
        <dbReference type="EMBL" id="KAG8097139.1"/>
    </source>
</evidence>
<evidence type="ECO:0000313" key="2">
    <source>
        <dbReference type="Proteomes" id="UP000729402"/>
    </source>
</evidence>